<dbReference type="Gene3D" id="3.30.70.260">
    <property type="match status" value="1"/>
</dbReference>
<evidence type="ECO:0000256" key="2">
    <source>
        <dbReference type="ARBA" id="ARBA00005062"/>
    </source>
</evidence>
<protein>
    <recommendedName>
        <fullName evidence="5 14">Homoserine dehydrogenase</fullName>
        <ecNumber evidence="4 14">1.1.1.3</ecNumber>
    </recommendedName>
</protein>
<comment type="caution">
    <text evidence="18">The sequence shown here is derived from an EMBL/GenBank/DDBJ whole genome shotgun (WGS) entry which is preliminary data.</text>
</comment>
<evidence type="ECO:0000256" key="7">
    <source>
        <dbReference type="ARBA" id="ARBA00022697"/>
    </source>
</evidence>
<dbReference type="InterPro" id="IPR019811">
    <property type="entry name" value="HDH_CS"/>
</dbReference>
<dbReference type="PROSITE" id="PS01042">
    <property type="entry name" value="HOMOSER_DHGENASE"/>
    <property type="match status" value="1"/>
</dbReference>
<comment type="pathway">
    <text evidence="2 14">Amino-acid biosynthesis; L-methionine biosynthesis via de novo pathway; L-homoserine from L-aspartate: step 3/3.</text>
</comment>
<accession>S0KT42</accession>
<dbReference type="PIRSF" id="PIRSF000098">
    <property type="entry name" value="Homoser_dehydrog"/>
    <property type="match status" value="1"/>
</dbReference>
<feature type="active site" description="Proton donor" evidence="12">
    <location>
        <position position="207"/>
    </location>
</feature>
<dbReference type="NCBIfam" id="NF004976">
    <property type="entry name" value="PRK06349.1"/>
    <property type="match status" value="1"/>
</dbReference>
<gene>
    <name evidence="18" type="ORF">I568_00812</name>
</gene>
<dbReference type="PANTHER" id="PTHR43331:SF1">
    <property type="entry name" value="HOMOSERINE DEHYDROGENASE"/>
    <property type="match status" value="1"/>
</dbReference>
<organism evidence="18 19">
    <name type="scientific">Enterococcus columbae DSM 7374 = ATCC 51263</name>
    <dbReference type="NCBI Taxonomy" id="1121865"/>
    <lineage>
        <taxon>Bacteria</taxon>
        <taxon>Bacillati</taxon>
        <taxon>Bacillota</taxon>
        <taxon>Bacilli</taxon>
        <taxon>Lactobacillales</taxon>
        <taxon>Enterococcaceae</taxon>
        <taxon>Enterococcus</taxon>
    </lineage>
</organism>
<evidence type="ECO:0000256" key="5">
    <source>
        <dbReference type="ARBA" id="ARBA00013376"/>
    </source>
</evidence>
<dbReference type="Proteomes" id="UP000014113">
    <property type="component" value="Unassembled WGS sequence"/>
</dbReference>
<dbReference type="OrthoDB" id="9808167at2"/>
<feature type="binding site" evidence="13">
    <location>
        <position position="107"/>
    </location>
    <ligand>
        <name>NADPH</name>
        <dbReference type="ChEBI" id="CHEBI:57783"/>
    </ligand>
</feature>
<dbReference type="InterPro" id="IPR016204">
    <property type="entry name" value="HDH"/>
</dbReference>
<comment type="catalytic activity">
    <reaction evidence="11">
        <text>L-homoserine + NADP(+) = L-aspartate 4-semialdehyde + NADPH + H(+)</text>
        <dbReference type="Rhea" id="RHEA:15761"/>
        <dbReference type="ChEBI" id="CHEBI:15378"/>
        <dbReference type="ChEBI" id="CHEBI:57476"/>
        <dbReference type="ChEBI" id="CHEBI:57783"/>
        <dbReference type="ChEBI" id="CHEBI:58349"/>
        <dbReference type="ChEBI" id="CHEBI:537519"/>
        <dbReference type="EC" id="1.1.1.3"/>
    </reaction>
    <physiologicalReaction direction="right-to-left" evidence="11">
        <dbReference type="Rhea" id="RHEA:15763"/>
    </physiologicalReaction>
</comment>
<dbReference type="SUPFAM" id="SSF55347">
    <property type="entry name" value="Glyceraldehyde-3-phosphate dehydrogenase-like, C-terminal domain"/>
    <property type="match status" value="1"/>
</dbReference>
<evidence type="ECO:0000256" key="9">
    <source>
        <dbReference type="ARBA" id="ARBA00023053"/>
    </source>
</evidence>
<evidence type="ECO:0000256" key="6">
    <source>
        <dbReference type="ARBA" id="ARBA00022605"/>
    </source>
</evidence>
<keyword evidence="13 14" id="KW-0521">NADP</keyword>
<dbReference type="UniPathway" id="UPA00050">
    <property type="reaction ID" value="UER00063"/>
</dbReference>
<evidence type="ECO:0000256" key="10">
    <source>
        <dbReference type="ARBA" id="ARBA00023167"/>
    </source>
</evidence>
<keyword evidence="8 14" id="KW-0560">Oxidoreductase</keyword>
<evidence type="ECO:0000256" key="11">
    <source>
        <dbReference type="ARBA" id="ARBA00048841"/>
    </source>
</evidence>
<dbReference type="GO" id="GO:0009088">
    <property type="term" value="P:threonine biosynthetic process"/>
    <property type="evidence" value="ECO:0007669"/>
    <property type="project" value="UniProtKB-UniPathway"/>
</dbReference>
<evidence type="ECO:0000256" key="4">
    <source>
        <dbReference type="ARBA" id="ARBA00013213"/>
    </source>
</evidence>
<feature type="domain" description="Homoserine dehydrogenase catalytic" evidence="16">
    <location>
        <begin position="139"/>
        <end position="317"/>
    </location>
</feature>
<dbReference type="Pfam" id="PF00742">
    <property type="entry name" value="Homoserine_dh"/>
    <property type="match status" value="1"/>
</dbReference>
<dbReference type="RefSeq" id="WP_016182381.1">
    <property type="nucleotide sequence ID" value="NZ_JXKI01000002.1"/>
</dbReference>
<dbReference type="UniPathway" id="UPA00051">
    <property type="reaction ID" value="UER00465"/>
</dbReference>
<feature type="domain" description="Aspartate/homoserine dehydrogenase NAD-binding" evidence="17">
    <location>
        <begin position="11"/>
        <end position="131"/>
    </location>
</feature>
<keyword evidence="6 14" id="KW-0028">Amino-acid biosynthesis</keyword>
<dbReference type="FunFam" id="3.30.360.10:FF:000005">
    <property type="entry name" value="Homoserine dehydrogenase"/>
    <property type="match status" value="1"/>
</dbReference>
<keyword evidence="19" id="KW-1185">Reference proteome</keyword>
<dbReference type="EMBL" id="ASWJ01000004">
    <property type="protein sequence ID" value="EOW84318.1"/>
    <property type="molecule type" value="Genomic_DNA"/>
</dbReference>
<dbReference type="PATRIC" id="fig|1121865.3.peg.206"/>
<evidence type="ECO:0000256" key="3">
    <source>
        <dbReference type="ARBA" id="ARBA00006753"/>
    </source>
</evidence>
<dbReference type="SUPFAM" id="SSF51735">
    <property type="entry name" value="NAD(P)-binding Rossmann-fold domains"/>
    <property type="match status" value="1"/>
</dbReference>
<dbReference type="GO" id="GO:0004412">
    <property type="term" value="F:homoserine dehydrogenase activity"/>
    <property type="evidence" value="ECO:0007669"/>
    <property type="project" value="UniProtKB-EC"/>
</dbReference>
<evidence type="ECO:0000256" key="12">
    <source>
        <dbReference type="PIRSR" id="PIRSR000098-1"/>
    </source>
</evidence>
<sequence length="418" mass="45745">MSKTLRIGLLGLGVVGGGVVQVLAKEKEKLQKQTGVAISIDKALVRPGEDKSAMAAKYGFTLTTDFDALVEDESLDVIIELIGKVHPAKEFIEAALRHGKHVVTANKDLIAQHGVSLNALAKENKVSLFYEASVAGGIPILRTLTNNYLADEITDVMGIVNGTTNYMLTKMFEEHLSYQAALEKAQALGFAESDPTNDVDGIDAAYKMVILSQFAYGMDVTMDDLEIEGIRSLTELDVYAAKELGYEIKLIGRAKKYDQQIAVSVGPTLVHASHPIASIKNEFNGIFIESSGIHQSMFYGPGAGALPTATSVLSDVVAIAKNKALKLEAPLFNQFSLPTALANDEQQLSRYYLALNVKDYEQLEPIFLKYTIKVERQLKKDAHLFVICEPISKAKLKEFTQKLTNYARIERVMKVIGA</sequence>
<dbReference type="GO" id="GO:0009086">
    <property type="term" value="P:methionine biosynthetic process"/>
    <property type="evidence" value="ECO:0007669"/>
    <property type="project" value="UniProtKB-KW"/>
</dbReference>
<evidence type="ECO:0000259" key="17">
    <source>
        <dbReference type="Pfam" id="PF03447"/>
    </source>
</evidence>
<dbReference type="Gene3D" id="3.40.50.720">
    <property type="entry name" value="NAD(P)-binding Rossmann-like Domain"/>
    <property type="match status" value="1"/>
</dbReference>
<dbReference type="eggNOG" id="COG0460">
    <property type="taxonomic scope" value="Bacteria"/>
</dbReference>
<evidence type="ECO:0000259" key="16">
    <source>
        <dbReference type="Pfam" id="PF00742"/>
    </source>
</evidence>
<dbReference type="InterPro" id="IPR001342">
    <property type="entry name" value="HDH_cat"/>
</dbReference>
<comment type="pathway">
    <text evidence="1 14">Amino-acid biosynthesis; L-threonine biosynthesis; L-threonine from L-aspartate: step 3/5.</text>
</comment>
<dbReference type="STRING" id="1121865.OMW_00214"/>
<dbReference type="InterPro" id="IPR005106">
    <property type="entry name" value="Asp/hSer_DH_NAD-bd"/>
</dbReference>
<comment type="similarity">
    <text evidence="3 15">Belongs to the homoserine dehydrogenase family.</text>
</comment>
<keyword evidence="7 14" id="KW-0791">Threonine biosynthesis</keyword>
<name>S0KT42_9ENTE</name>
<reference evidence="18 19" key="1">
    <citation type="submission" date="2013-03" db="EMBL/GenBank/DDBJ databases">
        <title>The Genome Sequence of Enterococcus columbae ATCC_51263 (PacBio/Illumina hybrid assembly).</title>
        <authorList>
            <consortium name="The Broad Institute Genomics Platform"/>
            <consortium name="The Broad Institute Genome Sequencing Center for Infectious Disease"/>
            <person name="Earl A."/>
            <person name="Russ C."/>
            <person name="Gilmore M."/>
            <person name="Surin D."/>
            <person name="Walker B."/>
            <person name="Young S."/>
            <person name="Zeng Q."/>
            <person name="Gargeya S."/>
            <person name="Fitzgerald M."/>
            <person name="Haas B."/>
            <person name="Abouelleil A."/>
            <person name="Allen A.W."/>
            <person name="Alvarado L."/>
            <person name="Arachchi H.M."/>
            <person name="Berlin A.M."/>
            <person name="Chapman S.B."/>
            <person name="Gainer-Dewar J."/>
            <person name="Goldberg J."/>
            <person name="Griggs A."/>
            <person name="Gujja S."/>
            <person name="Hansen M."/>
            <person name="Howarth C."/>
            <person name="Imamovic A."/>
            <person name="Ireland A."/>
            <person name="Larimer J."/>
            <person name="McCowan C."/>
            <person name="Murphy C."/>
            <person name="Pearson M."/>
            <person name="Poon T.W."/>
            <person name="Priest M."/>
            <person name="Roberts A."/>
            <person name="Saif S."/>
            <person name="Shea T."/>
            <person name="Sisk P."/>
            <person name="Sykes S."/>
            <person name="Wortman J."/>
            <person name="Nusbaum C."/>
            <person name="Birren B."/>
        </authorList>
    </citation>
    <scope>NUCLEOTIDE SEQUENCE [LARGE SCALE GENOMIC DNA]</scope>
    <source>
        <strain evidence="18 19">ATCC 51263</strain>
    </source>
</reference>
<evidence type="ECO:0000256" key="8">
    <source>
        <dbReference type="ARBA" id="ARBA00023002"/>
    </source>
</evidence>
<dbReference type="Pfam" id="PF03447">
    <property type="entry name" value="NAD_binding_3"/>
    <property type="match status" value="1"/>
</dbReference>
<dbReference type="GO" id="GO:0050661">
    <property type="term" value="F:NADP binding"/>
    <property type="evidence" value="ECO:0007669"/>
    <property type="project" value="InterPro"/>
</dbReference>
<keyword evidence="10 14" id="KW-0486">Methionine biosynthesis</keyword>
<proteinExistence type="inferred from homology"/>
<dbReference type="InterPro" id="IPR036291">
    <property type="entry name" value="NAD(P)-bd_dom_sf"/>
</dbReference>
<keyword evidence="9" id="KW-0915">Sodium</keyword>
<feature type="binding site" evidence="13">
    <location>
        <begin position="10"/>
        <end position="17"/>
    </location>
    <ligand>
        <name>NADP(+)</name>
        <dbReference type="ChEBI" id="CHEBI:58349"/>
    </ligand>
</feature>
<dbReference type="Gene3D" id="3.30.360.10">
    <property type="entry name" value="Dihydrodipicolinate Reductase, domain 2"/>
    <property type="match status" value="1"/>
</dbReference>
<evidence type="ECO:0000313" key="19">
    <source>
        <dbReference type="Proteomes" id="UP000014113"/>
    </source>
</evidence>
<evidence type="ECO:0000313" key="18">
    <source>
        <dbReference type="EMBL" id="EOW84318.1"/>
    </source>
</evidence>
<evidence type="ECO:0000256" key="15">
    <source>
        <dbReference type="RuleBase" id="RU004171"/>
    </source>
</evidence>
<evidence type="ECO:0000256" key="13">
    <source>
        <dbReference type="PIRSR" id="PIRSR000098-2"/>
    </source>
</evidence>
<dbReference type="EC" id="1.1.1.3" evidence="4 14"/>
<evidence type="ECO:0000256" key="14">
    <source>
        <dbReference type="RuleBase" id="RU000579"/>
    </source>
</evidence>
<evidence type="ECO:0000256" key="1">
    <source>
        <dbReference type="ARBA" id="ARBA00005056"/>
    </source>
</evidence>
<dbReference type="PANTHER" id="PTHR43331">
    <property type="entry name" value="HOMOSERINE DEHYDROGENASE"/>
    <property type="match status" value="1"/>
</dbReference>
<dbReference type="AlphaFoldDB" id="S0KT42"/>
<feature type="binding site" evidence="13">
    <location>
        <position position="192"/>
    </location>
    <ligand>
        <name>L-homoserine</name>
        <dbReference type="ChEBI" id="CHEBI:57476"/>
    </ligand>
</feature>